<evidence type="ECO:0000313" key="2">
    <source>
        <dbReference type="Proteomes" id="UP001140087"/>
    </source>
</evidence>
<feature type="non-terminal residue" evidence="1">
    <location>
        <position position="1"/>
    </location>
</feature>
<comment type="caution">
    <text evidence="1">The sequence shown here is derived from an EMBL/GenBank/DDBJ whole genome shotgun (WGS) entry which is preliminary data.</text>
</comment>
<evidence type="ECO:0000313" key="1">
    <source>
        <dbReference type="EMBL" id="KAJ2790153.1"/>
    </source>
</evidence>
<accession>A0ACC1KHY1</accession>
<dbReference type="EMBL" id="JANBUN010003587">
    <property type="protein sequence ID" value="KAJ2790153.1"/>
    <property type="molecule type" value="Genomic_DNA"/>
</dbReference>
<gene>
    <name evidence="1" type="primary">GEA2_2</name>
    <name evidence="1" type="ORF">H4R21_006572</name>
</gene>
<name>A0ACC1KHY1_9FUNG</name>
<reference evidence="1" key="1">
    <citation type="submission" date="2022-07" db="EMBL/GenBank/DDBJ databases">
        <title>Phylogenomic reconstructions and comparative analyses of Kickxellomycotina fungi.</title>
        <authorList>
            <person name="Reynolds N.K."/>
            <person name="Stajich J.E."/>
            <person name="Barry K."/>
            <person name="Grigoriev I.V."/>
            <person name="Crous P."/>
            <person name="Smith M.E."/>
        </authorList>
    </citation>
    <scope>NUCLEOTIDE SEQUENCE</scope>
    <source>
        <strain evidence="1">BCRC 34780</strain>
    </source>
</reference>
<feature type="non-terminal residue" evidence="1">
    <location>
        <position position="388"/>
    </location>
</feature>
<keyword evidence="2" id="KW-1185">Reference proteome</keyword>
<sequence length="388" mass="40014">TAAYDRELLAATWPRFLRSLARTLAHFGSDHTLRQALSGLYALVGSAAHYGLTACVDEAVVLLADMAGLGRGAVLGDLLAPQVLTKAYGRYAVLDPESPTSALGAAAEGFAGAEQRAKLQEQEQASVQVTQAALEFGSEYRAQIAFVALFELATRFADAVSGKGWAAVLDVVRVAVDADLVPHELRQIADPAAVGMWIPRIPTLQAMDAAQLRIRARQLGARNGQLQGAPGSGGLLMAISSLWGGGGSGDGQMSPGRRLELRWRAAPELLVGVVARGRLAVQASAIGELGAAVGRLDQSLPAFLAELARLFPQPPPSQPETPADGAASGAGGMVQDAAMPADEARPGAGAGPSAHYTPSSVFCLELAVALVLDAPARAGVAWPPIEAA</sequence>
<proteinExistence type="predicted"/>
<dbReference type="Proteomes" id="UP001140087">
    <property type="component" value="Unassembled WGS sequence"/>
</dbReference>
<organism evidence="1 2">
    <name type="scientific">Coemansia helicoidea</name>
    <dbReference type="NCBI Taxonomy" id="1286919"/>
    <lineage>
        <taxon>Eukaryota</taxon>
        <taxon>Fungi</taxon>
        <taxon>Fungi incertae sedis</taxon>
        <taxon>Zoopagomycota</taxon>
        <taxon>Kickxellomycotina</taxon>
        <taxon>Kickxellomycetes</taxon>
        <taxon>Kickxellales</taxon>
        <taxon>Kickxellaceae</taxon>
        <taxon>Coemansia</taxon>
    </lineage>
</organism>
<protein>
    <submittedName>
        <fullName evidence="1">GDP/GTP exchange factor for ARF</fullName>
    </submittedName>
</protein>